<evidence type="ECO:0000256" key="1">
    <source>
        <dbReference type="SAM" id="MobiDB-lite"/>
    </source>
</evidence>
<proteinExistence type="predicted"/>
<evidence type="ECO:0000313" key="3">
    <source>
        <dbReference type="Proteomes" id="UP000012174"/>
    </source>
</evidence>
<dbReference type="OrthoDB" id="74545at2759"/>
<organism evidence="2 3">
    <name type="scientific">Eutypa lata (strain UCR-EL1)</name>
    <name type="common">Grapevine dieback disease fungus</name>
    <name type="synonym">Eutypa armeniacae</name>
    <dbReference type="NCBI Taxonomy" id="1287681"/>
    <lineage>
        <taxon>Eukaryota</taxon>
        <taxon>Fungi</taxon>
        <taxon>Dikarya</taxon>
        <taxon>Ascomycota</taxon>
        <taxon>Pezizomycotina</taxon>
        <taxon>Sordariomycetes</taxon>
        <taxon>Xylariomycetidae</taxon>
        <taxon>Xylariales</taxon>
        <taxon>Diatrypaceae</taxon>
        <taxon>Eutypa</taxon>
    </lineage>
</organism>
<accession>M7T868</accession>
<gene>
    <name evidence="2" type="ORF">UCREL1_7012</name>
</gene>
<feature type="region of interest" description="Disordered" evidence="1">
    <location>
        <begin position="633"/>
        <end position="660"/>
    </location>
</feature>
<keyword evidence="3" id="KW-1185">Reference proteome</keyword>
<feature type="compositionally biased region" description="Low complexity" evidence="1">
    <location>
        <begin position="637"/>
        <end position="655"/>
    </location>
</feature>
<dbReference type="EMBL" id="KB706733">
    <property type="protein sequence ID" value="EMR66006.1"/>
    <property type="molecule type" value="Genomic_DNA"/>
</dbReference>
<dbReference type="AlphaFoldDB" id="M7T868"/>
<dbReference type="PANTHER" id="PTHR37015:SF2">
    <property type="entry name" value="REVERSE TRANSCRIPTASE DOMAIN-CONTAINING PROTEIN"/>
    <property type="match status" value="1"/>
</dbReference>
<dbReference type="OMA" id="ANCFGRE"/>
<dbReference type="KEGG" id="ela:UCREL1_7012"/>
<evidence type="ECO:0008006" key="4">
    <source>
        <dbReference type="Google" id="ProtNLM"/>
    </source>
</evidence>
<sequence length="1010" mass="114798">MASSGGTILSTTIRDITNTKLEELSKRRSSFEIHKERIISSLDGEEQPLKRLQLLSKGVKACYGVKTDNADKVVVGHTKNPDLELELSNLDCFLGQAAYDPSVSSKMMNTWEKSLFRHLDMQSLKFQYASLYAQLVTEWLETEKSETKDNTSTTIEDMAMSEGFVDIASELKQKSRLEWERNVFEPAVVDEPALQAYLTDVFGLEDTERPERKEALKRLQEKVVAFENELSKPNKFNTENLQWVGDGLMASGLLSDEKRDALKEFKNNKAILSEIADVLNMRLSALDTWSWGTEGVLLERQRKVSGVYNYLMHEDILQALFLQYIGVRWSVFLKNALREFIDAAGGWIPMRKDVPREDAQRRSFFMGPESDATCLQSFRQDKYKDLCFLSHLKDSENQRNEDSDGDDEAQSFQSRSALARPILLRANGPAPYIGGGERFSQRCNGKAPMSHFDRGINEWEDGYIDKGKKSVSRRRPMMAKQHLLHLLSTEVAVNTKLYGELTAFRAVFEDWDSLLPHETILSVFEHVLGVSEVWRNFFGRFLSAPLKFDEDGPETPCRTRRRGTPASHVLSAVFGEATLFCLDVAVNRSTDGNVLWRMHNDLWFWSRHPDVTVEAWEAVERFAAITGTRIDNDKSGSVRVSVPSTSRDTSDPTSPFSASPNIYRPSSLPLGDIRWGFLRLSPHTGRFEIDGDMVDRHIIDLRRQLSRCRSVFAFVQTWNTYVATFLTSNFGKPANCFGRAHVREILATHNRIQRAIFSSSTYSPLAEAEVEASDNVVDHLKKTLQRRFGVSDVPDAFLFFPVELGGLGLENAFVSILQVHDTVLEDPGVVLDRFVTVERESYLVRKAAFETQGPFDTINNIIPRHPNSKNENFRQTWGPGEHFMSFEEYVRYREDFDVAPTVRVADSRCADRLRAVYEELLREPVQRGIGGNELPGIIASGVQALKIQRRNVEGGIMGNWPGMRSYWQWIAVLYGPEAMERFGGLGIVEPGLLPMGMVSLFKDRKVKWRD</sequence>
<dbReference type="eggNOG" id="ENOG502QSPR">
    <property type="taxonomic scope" value="Eukaryota"/>
</dbReference>
<name>M7T868_EUTLA</name>
<evidence type="ECO:0000313" key="2">
    <source>
        <dbReference type="EMBL" id="EMR66006.1"/>
    </source>
</evidence>
<dbReference type="PANTHER" id="PTHR37015">
    <property type="entry name" value="REVERSE TRANSCRIPTASE DOMAIN-CONTAINING PROTEIN"/>
    <property type="match status" value="1"/>
</dbReference>
<protein>
    <recommendedName>
        <fullName evidence="4">Reverse transcriptase protein</fullName>
    </recommendedName>
</protein>
<dbReference type="HOGENOM" id="CLU_008952_0_0_1"/>
<reference evidence="3" key="1">
    <citation type="journal article" date="2013" name="Genome Announc.">
        <title>Draft genome sequence of the grapevine dieback fungus Eutypa lata UCR-EL1.</title>
        <authorList>
            <person name="Blanco-Ulate B."/>
            <person name="Rolshausen P.E."/>
            <person name="Cantu D."/>
        </authorList>
    </citation>
    <scope>NUCLEOTIDE SEQUENCE [LARGE SCALE GENOMIC DNA]</scope>
    <source>
        <strain evidence="3">UCR-EL1</strain>
    </source>
</reference>
<dbReference type="Proteomes" id="UP000012174">
    <property type="component" value="Unassembled WGS sequence"/>
</dbReference>